<organism evidence="1">
    <name type="scientific">Sesamum radiatum</name>
    <name type="common">Black benniseed</name>
    <dbReference type="NCBI Taxonomy" id="300843"/>
    <lineage>
        <taxon>Eukaryota</taxon>
        <taxon>Viridiplantae</taxon>
        <taxon>Streptophyta</taxon>
        <taxon>Embryophyta</taxon>
        <taxon>Tracheophyta</taxon>
        <taxon>Spermatophyta</taxon>
        <taxon>Magnoliopsida</taxon>
        <taxon>eudicotyledons</taxon>
        <taxon>Gunneridae</taxon>
        <taxon>Pentapetalae</taxon>
        <taxon>asterids</taxon>
        <taxon>lamiids</taxon>
        <taxon>Lamiales</taxon>
        <taxon>Pedaliaceae</taxon>
        <taxon>Sesamum</taxon>
    </lineage>
</organism>
<reference evidence="1" key="1">
    <citation type="submission" date="2020-06" db="EMBL/GenBank/DDBJ databases">
        <authorList>
            <person name="Li T."/>
            <person name="Hu X."/>
            <person name="Zhang T."/>
            <person name="Song X."/>
            <person name="Zhang H."/>
            <person name="Dai N."/>
            <person name="Sheng W."/>
            <person name="Hou X."/>
            <person name="Wei L."/>
        </authorList>
    </citation>
    <scope>NUCLEOTIDE SEQUENCE</scope>
    <source>
        <strain evidence="1">G02</strain>
        <tissue evidence="1">Leaf</tissue>
    </source>
</reference>
<comment type="caution">
    <text evidence="1">The sequence shown here is derived from an EMBL/GenBank/DDBJ whole genome shotgun (WGS) entry which is preliminary data.</text>
</comment>
<name>A0AAW2U972_SESRA</name>
<gene>
    <name evidence="1" type="ORF">Sradi_1545100</name>
</gene>
<accession>A0AAW2U972</accession>
<reference evidence="1" key="2">
    <citation type="journal article" date="2024" name="Plant">
        <title>Genomic evolution and insights into agronomic trait innovations of Sesamum species.</title>
        <authorList>
            <person name="Miao H."/>
            <person name="Wang L."/>
            <person name="Qu L."/>
            <person name="Liu H."/>
            <person name="Sun Y."/>
            <person name="Le M."/>
            <person name="Wang Q."/>
            <person name="Wei S."/>
            <person name="Zheng Y."/>
            <person name="Lin W."/>
            <person name="Duan Y."/>
            <person name="Cao H."/>
            <person name="Xiong S."/>
            <person name="Wang X."/>
            <person name="Wei L."/>
            <person name="Li C."/>
            <person name="Ma Q."/>
            <person name="Ju M."/>
            <person name="Zhao R."/>
            <person name="Li G."/>
            <person name="Mu C."/>
            <person name="Tian Q."/>
            <person name="Mei H."/>
            <person name="Zhang T."/>
            <person name="Gao T."/>
            <person name="Zhang H."/>
        </authorList>
    </citation>
    <scope>NUCLEOTIDE SEQUENCE</scope>
    <source>
        <strain evidence="1">G02</strain>
    </source>
</reference>
<evidence type="ECO:0000313" key="1">
    <source>
        <dbReference type="EMBL" id="KAL0413434.1"/>
    </source>
</evidence>
<sequence>MVGMKRSYPFLVESQPSHSLHCNFHPSYAASLFQSDEFDSCSNGCKAHMEPRNKCI</sequence>
<proteinExistence type="predicted"/>
<dbReference type="AlphaFoldDB" id="A0AAW2U972"/>
<dbReference type="EMBL" id="JACGWJ010000006">
    <property type="protein sequence ID" value="KAL0413434.1"/>
    <property type="molecule type" value="Genomic_DNA"/>
</dbReference>
<feature type="non-terminal residue" evidence="1">
    <location>
        <position position="56"/>
    </location>
</feature>
<protein>
    <submittedName>
        <fullName evidence="1">Uncharacterized protein</fullName>
    </submittedName>
</protein>